<sequence length="155" mass="17620">MRMSHAHALLPSLESRKSRRRGRAAAKRPRPQVHIIGAEGSSADKLPRAGRGLGSPLLIRVTALRYGNRPRPLTNIQLCIALQPQLRMQSRWQVQVRVKRSPSGQRNSTSAVIVVCGRQHTPQNRGRYARTLLQPDSEKRMGRRNLRVRTHFFPL</sequence>
<dbReference type="EMBL" id="JAINUF010000015">
    <property type="protein sequence ID" value="KAJ8340784.1"/>
    <property type="molecule type" value="Genomic_DNA"/>
</dbReference>
<dbReference type="AlphaFoldDB" id="A0A9Q1IIH9"/>
<feature type="region of interest" description="Disordered" evidence="1">
    <location>
        <begin position="1"/>
        <end position="32"/>
    </location>
</feature>
<comment type="caution">
    <text evidence="2">The sequence shown here is derived from an EMBL/GenBank/DDBJ whole genome shotgun (WGS) entry which is preliminary data.</text>
</comment>
<evidence type="ECO:0000313" key="3">
    <source>
        <dbReference type="Proteomes" id="UP001152622"/>
    </source>
</evidence>
<protein>
    <submittedName>
        <fullName evidence="2">Uncharacterized protein</fullName>
    </submittedName>
</protein>
<accession>A0A9Q1IIH9</accession>
<dbReference type="Proteomes" id="UP001152622">
    <property type="component" value="Chromosome 15"/>
</dbReference>
<reference evidence="2" key="1">
    <citation type="journal article" date="2023" name="Science">
        <title>Genome structures resolve the early diversification of teleost fishes.</title>
        <authorList>
            <person name="Parey E."/>
            <person name="Louis A."/>
            <person name="Montfort J."/>
            <person name="Bouchez O."/>
            <person name="Roques C."/>
            <person name="Iampietro C."/>
            <person name="Lluch J."/>
            <person name="Castinel A."/>
            <person name="Donnadieu C."/>
            <person name="Desvignes T."/>
            <person name="Floi Bucao C."/>
            <person name="Jouanno E."/>
            <person name="Wen M."/>
            <person name="Mejri S."/>
            <person name="Dirks R."/>
            <person name="Jansen H."/>
            <person name="Henkel C."/>
            <person name="Chen W.J."/>
            <person name="Zahm M."/>
            <person name="Cabau C."/>
            <person name="Klopp C."/>
            <person name="Thompson A.W."/>
            <person name="Robinson-Rechavi M."/>
            <person name="Braasch I."/>
            <person name="Lecointre G."/>
            <person name="Bobe J."/>
            <person name="Postlethwait J.H."/>
            <person name="Berthelot C."/>
            <person name="Roest Crollius H."/>
            <person name="Guiguen Y."/>
        </authorList>
    </citation>
    <scope>NUCLEOTIDE SEQUENCE</scope>
    <source>
        <strain evidence="2">WJC10195</strain>
    </source>
</reference>
<keyword evidence="3" id="KW-1185">Reference proteome</keyword>
<name>A0A9Q1IIH9_SYNKA</name>
<evidence type="ECO:0000256" key="1">
    <source>
        <dbReference type="SAM" id="MobiDB-lite"/>
    </source>
</evidence>
<proteinExistence type="predicted"/>
<feature type="compositionally biased region" description="Basic residues" evidence="1">
    <location>
        <begin position="17"/>
        <end position="31"/>
    </location>
</feature>
<evidence type="ECO:0000313" key="2">
    <source>
        <dbReference type="EMBL" id="KAJ8340784.1"/>
    </source>
</evidence>
<organism evidence="2 3">
    <name type="scientific">Synaphobranchus kaupii</name>
    <name type="common">Kaup's arrowtooth eel</name>
    <dbReference type="NCBI Taxonomy" id="118154"/>
    <lineage>
        <taxon>Eukaryota</taxon>
        <taxon>Metazoa</taxon>
        <taxon>Chordata</taxon>
        <taxon>Craniata</taxon>
        <taxon>Vertebrata</taxon>
        <taxon>Euteleostomi</taxon>
        <taxon>Actinopterygii</taxon>
        <taxon>Neopterygii</taxon>
        <taxon>Teleostei</taxon>
        <taxon>Anguilliformes</taxon>
        <taxon>Synaphobranchidae</taxon>
        <taxon>Synaphobranchus</taxon>
    </lineage>
</organism>
<gene>
    <name evidence="2" type="ORF">SKAU_G00330750</name>
</gene>